<dbReference type="EMBL" id="FQZU01000021">
    <property type="protein sequence ID" value="SHK29667.1"/>
    <property type="molecule type" value="Genomic_DNA"/>
</dbReference>
<dbReference type="RefSeq" id="WP_073477299.1">
    <property type="nucleotide sequence ID" value="NZ_FQZU01000021.1"/>
</dbReference>
<sequence>MIRAKRKTGLVFFPAFDWAISPTHPEREERLLYTQDQVMEEGLLDVPGIREYRVRPAKYSDLQRVHFCVPDEPSMATESHLISAGGCLVAADAVMKKEVESAFALVRPPGHHAMKVVHGNRGFCNVNIEAVMVEYIRDVYGVKKIAIVDTDCHHGDGTQDVYWHDPNVLFISMHQDGRTLYPGSGFAEENGGANARGTTINIPLPPRTGEKGFLYALDELVMPLLEKFEPELVINSAGQDNHFDDPITHMNFSAKGYAELNARLKPDLAVLEGGYSVEKALPYVNVGIIMAMAGMDTSTVKEPGYDKHYAPQAPDITDYITNLMGTLKDQFLINPPAPHPAKNGEIITTSKRIFYDTDMINENQDERLVRCRDCAGALAIDSHSSKGNKMMGIHIPKDACPMCQKTAEKWVNEALDNKKFHHIFLQDRTKCTYEVLR</sequence>
<dbReference type="GO" id="GO:0040029">
    <property type="term" value="P:epigenetic regulation of gene expression"/>
    <property type="evidence" value="ECO:0007669"/>
    <property type="project" value="TreeGrafter"/>
</dbReference>
<evidence type="ECO:0000313" key="4">
    <source>
        <dbReference type="Proteomes" id="UP000183994"/>
    </source>
</evidence>
<proteinExistence type="inferred from homology"/>
<evidence type="ECO:0000256" key="1">
    <source>
        <dbReference type="ARBA" id="ARBA00005947"/>
    </source>
</evidence>
<dbReference type="Pfam" id="PF00850">
    <property type="entry name" value="Hist_deacetyl"/>
    <property type="match status" value="1"/>
</dbReference>
<evidence type="ECO:0000313" key="3">
    <source>
        <dbReference type="EMBL" id="SHK29667.1"/>
    </source>
</evidence>
<gene>
    <name evidence="3" type="ORF">SAMN02745216_03239</name>
</gene>
<name>A0A1M6RBG0_9BACT</name>
<reference evidence="4" key="1">
    <citation type="submission" date="2016-11" db="EMBL/GenBank/DDBJ databases">
        <authorList>
            <person name="Varghese N."/>
            <person name="Submissions S."/>
        </authorList>
    </citation>
    <scope>NUCLEOTIDE SEQUENCE [LARGE SCALE GENOMIC DNA]</scope>
    <source>
        <strain evidence="4">DSM 16219</strain>
    </source>
</reference>
<keyword evidence="4" id="KW-1185">Reference proteome</keyword>
<evidence type="ECO:0000259" key="2">
    <source>
        <dbReference type="Pfam" id="PF00850"/>
    </source>
</evidence>
<dbReference type="SUPFAM" id="SSF52768">
    <property type="entry name" value="Arginase/deacetylase"/>
    <property type="match status" value="1"/>
</dbReference>
<dbReference type="AlphaFoldDB" id="A0A1M6RBG0"/>
<accession>A0A1M6RBG0</accession>
<dbReference type="InterPro" id="IPR037138">
    <property type="entry name" value="His_deacetylse_dom_sf"/>
</dbReference>
<dbReference type="STRING" id="1121393.SAMN02745216_03239"/>
<dbReference type="PANTHER" id="PTHR10625:SF10">
    <property type="entry name" value="HISTONE DEACETYLASE HDAC1"/>
    <property type="match status" value="1"/>
</dbReference>
<dbReference type="PRINTS" id="PR01270">
    <property type="entry name" value="HDASUPER"/>
</dbReference>
<comment type="similarity">
    <text evidence="1">Belongs to the histone deacetylase family.</text>
</comment>
<dbReference type="CDD" id="cd09992">
    <property type="entry name" value="HDAC_classII"/>
    <property type="match status" value="1"/>
</dbReference>
<dbReference type="OrthoDB" id="9808367at2"/>
<protein>
    <submittedName>
        <fullName evidence="3">Acetoin utilization deacetylase AcuC</fullName>
    </submittedName>
</protein>
<dbReference type="InterPro" id="IPR000286">
    <property type="entry name" value="HDACs"/>
</dbReference>
<organism evidence="3 4">
    <name type="scientific">Desulfatibacillum alkenivorans DSM 16219</name>
    <dbReference type="NCBI Taxonomy" id="1121393"/>
    <lineage>
        <taxon>Bacteria</taxon>
        <taxon>Pseudomonadati</taxon>
        <taxon>Thermodesulfobacteriota</taxon>
        <taxon>Desulfobacteria</taxon>
        <taxon>Desulfobacterales</taxon>
        <taxon>Desulfatibacillaceae</taxon>
        <taxon>Desulfatibacillum</taxon>
    </lineage>
</organism>
<dbReference type="InterPro" id="IPR023696">
    <property type="entry name" value="Ureohydrolase_dom_sf"/>
</dbReference>
<dbReference type="Proteomes" id="UP000183994">
    <property type="component" value="Unassembled WGS sequence"/>
</dbReference>
<dbReference type="PANTHER" id="PTHR10625">
    <property type="entry name" value="HISTONE DEACETYLASE HDAC1-RELATED"/>
    <property type="match status" value="1"/>
</dbReference>
<dbReference type="Gene3D" id="3.40.800.20">
    <property type="entry name" value="Histone deacetylase domain"/>
    <property type="match status" value="1"/>
</dbReference>
<feature type="domain" description="Histone deacetylase" evidence="2">
    <location>
        <begin position="78"/>
        <end position="279"/>
    </location>
</feature>
<dbReference type="GO" id="GO:0004407">
    <property type="term" value="F:histone deacetylase activity"/>
    <property type="evidence" value="ECO:0007669"/>
    <property type="project" value="TreeGrafter"/>
</dbReference>
<dbReference type="InterPro" id="IPR023801">
    <property type="entry name" value="His_deacetylse_dom"/>
</dbReference>